<dbReference type="AlphaFoldDB" id="A0A4U0UXP4"/>
<reference evidence="4 5" key="1">
    <citation type="submission" date="2017-03" db="EMBL/GenBank/DDBJ databases">
        <title>Genomes of endolithic fungi from Antarctica.</title>
        <authorList>
            <person name="Coleine C."/>
            <person name="Masonjones S."/>
            <person name="Stajich J.E."/>
        </authorList>
    </citation>
    <scope>NUCLEOTIDE SEQUENCE [LARGE SCALE GENOMIC DNA]</scope>
    <source>
        <strain evidence="4 5">CCFEE 5311</strain>
    </source>
</reference>
<dbReference type="EMBL" id="JAUJLE010000015">
    <property type="protein sequence ID" value="KAK1008732.1"/>
    <property type="molecule type" value="Genomic_DNA"/>
</dbReference>
<dbReference type="STRING" id="329885.A0A4U0UXP4"/>
<evidence type="ECO:0000313" key="6">
    <source>
        <dbReference type="Proteomes" id="UP001175353"/>
    </source>
</evidence>
<dbReference type="InterPro" id="IPR055481">
    <property type="entry name" value="DUF7053"/>
</dbReference>
<evidence type="ECO:0000259" key="1">
    <source>
        <dbReference type="Pfam" id="PF23155"/>
    </source>
</evidence>
<evidence type="ECO:0000313" key="3">
    <source>
        <dbReference type="EMBL" id="KAK1008732.1"/>
    </source>
</evidence>
<dbReference type="Proteomes" id="UP001168146">
    <property type="component" value="Unassembled WGS sequence"/>
</dbReference>
<dbReference type="PANTHER" id="PTHR38117">
    <property type="entry name" value="NACHT AND WD40 DOMAIN PROTEIN"/>
    <property type="match status" value="1"/>
</dbReference>
<dbReference type="EMBL" id="NAJP01000030">
    <property type="protein sequence ID" value="TKA40970.1"/>
    <property type="molecule type" value="Genomic_DNA"/>
</dbReference>
<dbReference type="Proteomes" id="UP000310066">
    <property type="component" value="Unassembled WGS sequence"/>
</dbReference>
<feature type="domain" description="DUF7053" evidence="1">
    <location>
        <begin position="3"/>
        <end position="153"/>
    </location>
</feature>
<keyword evidence="6" id="KW-1185">Reference proteome</keyword>
<dbReference type="Pfam" id="PF23155">
    <property type="entry name" value="DUF7053"/>
    <property type="match status" value="1"/>
</dbReference>
<name>A0A4U0UXP4_9PEZI</name>
<evidence type="ECO:0000313" key="5">
    <source>
        <dbReference type="Proteomes" id="UP000310066"/>
    </source>
</evidence>
<reference evidence="2" key="2">
    <citation type="submission" date="2021-12" db="EMBL/GenBank/DDBJ databases">
        <title>Black yeast isolated from Biological Soil Crust.</title>
        <authorList>
            <person name="Kurbessoian T."/>
        </authorList>
    </citation>
    <scope>NUCLEOTIDE SEQUENCE</scope>
    <source>
        <strain evidence="2">CCFEE 5208</strain>
    </source>
</reference>
<evidence type="ECO:0000313" key="2">
    <source>
        <dbReference type="EMBL" id="KAK0325130.1"/>
    </source>
</evidence>
<dbReference type="EMBL" id="JASUXU010000008">
    <property type="protein sequence ID" value="KAK0325130.1"/>
    <property type="molecule type" value="Genomic_DNA"/>
</dbReference>
<sequence>MWRTTFTNEVLTPVPQDVSPETLIKLLHNHSFLITMSPIVTRHEESIRELMTGKITYDVWENIVPYNLWSYEIKFRCAFANKPNGVTSWIEAPMGFHSKADYTVGAEGAWEGGGDVIEEAIESSCSVLFKPFVEWTMVGVRKKIHAQIIAKARETARGVES</sequence>
<gene>
    <name evidence="4" type="ORF">B0A54_07883</name>
    <name evidence="2" type="ORF">LTR82_004117</name>
    <name evidence="3" type="ORF">LTR91_003092</name>
</gene>
<dbReference type="Proteomes" id="UP001175353">
    <property type="component" value="Unassembled WGS sequence"/>
</dbReference>
<comment type="caution">
    <text evidence="4">The sequence shown here is derived from an EMBL/GenBank/DDBJ whole genome shotgun (WGS) entry which is preliminary data.</text>
</comment>
<protein>
    <recommendedName>
        <fullName evidence="1">DUF7053 domain-containing protein</fullName>
    </recommendedName>
</protein>
<dbReference type="OrthoDB" id="3246050at2759"/>
<proteinExistence type="predicted"/>
<organism evidence="4 5">
    <name type="scientific">Friedmanniomyces endolithicus</name>
    <dbReference type="NCBI Taxonomy" id="329885"/>
    <lineage>
        <taxon>Eukaryota</taxon>
        <taxon>Fungi</taxon>
        <taxon>Dikarya</taxon>
        <taxon>Ascomycota</taxon>
        <taxon>Pezizomycotina</taxon>
        <taxon>Dothideomycetes</taxon>
        <taxon>Dothideomycetidae</taxon>
        <taxon>Mycosphaerellales</taxon>
        <taxon>Teratosphaeriaceae</taxon>
        <taxon>Friedmanniomyces</taxon>
    </lineage>
</organism>
<evidence type="ECO:0000313" key="4">
    <source>
        <dbReference type="EMBL" id="TKA40970.1"/>
    </source>
</evidence>
<reference evidence="3" key="3">
    <citation type="submission" date="2023-06" db="EMBL/GenBank/DDBJ databases">
        <title>Black Yeasts Isolated from many extreme environments.</title>
        <authorList>
            <person name="Coleine C."/>
            <person name="Stajich J.E."/>
            <person name="Selbmann L."/>
        </authorList>
    </citation>
    <scope>NUCLEOTIDE SEQUENCE</scope>
    <source>
        <strain evidence="3">CCFEE 5200</strain>
    </source>
</reference>
<accession>A0A4U0UXP4</accession>
<dbReference type="PANTHER" id="PTHR38117:SF2">
    <property type="entry name" value="NACHT AND WD40 DOMAIN PROTEIN"/>
    <property type="match status" value="1"/>
</dbReference>